<gene>
    <name evidence="1" type="ORF">B0I36DRAFT_128139</name>
</gene>
<proteinExistence type="predicted"/>
<comment type="caution">
    <text evidence="1">The sequence shown here is derived from an EMBL/GenBank/DDBJ whole genome shotgun (WGS) entry which is preliminary data.</text>
</comment>
<dbReference type="GeneID" id="70177702"/>
<dbReference type="OrthoDB" id="3469225at2759"/>
<name>A0A9P8Y6J5_9PEZI</name>
<reference evidence="1" key="1">
    <citation type="journal article" date="2021" name="Nat. Commun.">
        <title>Genetic determinants of endophytism in the Arabidopsis root mycobiome.</title>
        <authorList>
            <person name="Mesny F."/>
            <person name="Miyauchi S."/>
            <person name="Thiergart T."/>
            <person name="Pickel B."/>
            <person name="Atanasova L."/>
            <person name="Karlsson M."/>
            <person name="Huettel B."/>
            <person name="Barry K.W."/>
            <person name="Haridas S."/>
            <person name="Chen C."/>
            <person name="Bauer D."/>
            <person name="Andreopoulos W."/>
            <person name="Pangilinan J."/>
            <person name="LaButti K."/>
            <person name="Riley R."/>
            <person name="Lipzen A."/>
            <person name="Clum A."/>
            <person name="Drula E."/>
            <person name="Henrissat B."/>
            <person name="Kohler A."/>
            <person name="Grigoriev I.V."/>
            <person name="Martin F.M."/>
            <person name="Hacquard S."/>
        </authorList>
    </citation>
    <scope>NUCLEOTIDE SEQUENCE</scope>
    <source>
        <strain evidence="1">MPI-CAGE-CH-0230</strain>
    </source>
</reference>
<dbReference type="RefSeq" id="XP_046011364.1">
    <property type="nucleotide sequence ID" value="XM_046148156.1"/>
</dbReference>
<evidence type="ECO:0000313" key="1">
    <source>
        <dbReference type="EMBL" id="KAH7029076.1"/>
    </source>
</evidence>
<protein>
    <submittedName>
        <fullName evidence="1">Uncharacterized protein</fullName>
    </submittedName>
</protein>
<dbReference type="EMBL" id="JAGTJQ010000006">
    <property type="protein sequence ID" value="KAH7029076.1"/>
    <property type="molecule type" value="Genomic_DNA"/>
</dbReference>
<sequence>MDGLVRLMASTGGLHMFPPLVQLHIRKADIKGAFERIEQPRFSFSWAYEPIWSSLSSETRDHCANRVRAVFSQSSIDSTVRETFVEIAYMAHVTETASKTGTMQRIELPRLTESHFYLINRLLTSPRMLTPSEAFIHLRSTDMTQDHFVVDSKRFFVLSISDSVEEALRISGLLFFKMVKGGARERWDQHVNHLWLLNGHLRRISVWLHGYNRGSPSSSKDISCMHIHDSTEYHPVLSARGLLIWASLIGEAAAAASEREVWIWPRPYAADPGIYREILAELLGSASDVSDASLPEEDLEFCRIFHLGILQNFFWDVRAEISRVLHGKP</sequence>
<dbReference type="Proteomes" id="UP000756346">
    <property type="component" value="Unassembled WGS sequence"/>
</dbReference>
<evidence type="ECO:0000313" key="2">
    <source>
        <dbReference type="Proteomes" id="UP000756346"/>
    </source>
</evidence>
<keyword evidence="2" id="KW-1185">Reference proteome</keyword>
<dbReference type="AlphaFoldDB" id="A0A9P8Y6J5"/>
<organism evidence="1 2">
    <name type="scientific">Microdochium trichocladiopsis</name>
    <dbReference type="NCBI Taxonomy" id="1682393"/>
    <lineage>
        <taxon>Eukaryota</taxon>
        <taxon>Fungi</taxon>
        <taxon>Dikarya</taxon>
        <taxon>Ascomycota</taxon>
        <taxon>Pezizomycotina</taxon>
        <taxon>Sordariomycetes</taxon>
        <taxon>Xylariomycetidae</taxon>
        <taxon>Xylariales</taxon>
        <taxon>Microdochiaceae</taxon>
        <taxon>Microdochium</taxon>
    </lineage>
</organism>
<accession>A0A9P8Y6J5</accession>